<dbReference type="Pfam" id="PF05238">
    <property type="entry name" value="CENP-N"/>
    <property type="match status" value="1"/>
</dbReference>
<evidence type="ECO:0000313" key="3">
    <source>
        <dbReference type="Proteomes" id="UP001583172"/>
    </source>
</evidence>
<feature type="region of interest" description="Disordered" evidence="1">
    <location>
        <begin position="55"/>
        <end position="78"/>
    </location>
</feature>
<feature type="compositionally biased region" description="Basic and acidic residues" evidence="1">
    <location>
        <begin position="363"/>
        <end position="374"/>
    </location>
</feature>
<dbReference type="InterPro" id="IPR007902">
    <property type="entry name" value="Chl4/mis15/CENP-N"/>
</dbReference>
<name>A0ABR3VEL8_HUMIN</name>
<dbReference type="Proteomes" id="UP001583172">
    <property type="component" value="Unassembled WGS sequence"/>
</dbReference>
<feature type="region of interest" description="Disordered" evidence="1">
    <location>
        <begin position="462"/>
        <end position="482"/>
    </location>
</feature>
<sequence length="544" mass="59474">MAPLSVPTTARLPSTLRVDPSNPTATRILGRLSRPSLISVALDWLDDGNLPLAQPYLREPTGYDDDDDEDEYDSGDFYPPARSVEALREIYISMQARKGSKREVLDRILEGDWRHGLTLYQLAMADLQYLYDHPTSQKWSAYRIVPLKPPTDPSAAEDDHPPEVDDESLAIPRFHPSTFLRSLQAQVLPDLKAHYNFDAHKTLPLLILRIFIIDSPYNTSHGFQASSSRGRRTSEATTSFDSARTIYIAFPDGSPHVFISKPQTSTTTNSSIPATTTSSSSSNPPTSIPGTKAGESSSLLTLLINDLPKALSRPQKRERFTLQPTSLVTRNLAELVHRRGAGRTNAAGGGWSVYAGGEDEEGDGKGGNKAKRGEGGVGQTPLDLVLPSPPLSGDTDDEDREEGGGKRPAAATVGLSAADEMEQRAVKRARLVARARFGRTATIGDGKGVERVDVVVEDEFVPSRKEHQEREDEDNDEDEDMDAWRPRVRLTFHGPHVFAGIRQLVECGIVDGEKMPGWMTGEEGVTVGAVRKGRIRGHKGSGIP</sequence>
<organism evidence="2 3">
    <name type="scientific">Humicola insolens</name>
    <name type="common">Soft-rot fungus</name>
    <dbReference type="NCBI Taxonomy" id="85995"/>
    <lineage>
        <taxon>Eukaryota</taxon>
        <taxon>Fungi</taxon>
        <taxon>Dikarya</taxon>
        <taxon>Ascomycota</taxon>
        <taxon>Pezizomycotina</taxon>
        <taxon>Sordariomycetes</taxon>
        <taxon>Sordariomycetidae</taxon>
        <taxon>Sordariales</taxon>
        <taxon>Chaetomiaceae</taxon>
        <taxon>Mycothermus</taxon>
    </lineage>
</organism>
<evidence type="ECO:0008006" key="4">
    <source>
        <dbReference type="Google" id="ProtNLM"/>
    </source>
</evidence>
<feature type="compositionally biased region" description="Low complexity" evidence="1">
    <location>
        <begin position="264"/>
        <end position="291"/>
    </location>
</feature>
<evidence type="ECO:0000313" key="2">
    <source>
        <dbReference type="EMBL" id="KAL1840308.1"/>
    </source>
</evidence>
<accession>A0ABR3VEL8</accession>
<feature type="compositionally biased region" description="Acidic residues" evidence="1">
    <location>
        <begin position="471"/>
        <end position="481"/>
    </location>
</feature>
<protein>
    <recommendedName>
        <fullName evidence="4">TrfA protein</fullName>
    </recommendedName>
</protein>
<dbReference type="EMBL" id="JAZGSY010000119">
    <property type="protein sequence ID" value="KAL1840308.1"/>
    <property type="molecule type" value="Genomic_DNA"/>
</dbReference>
<feature type="region of interest" description="Disordered" evidence="1">
    <location>
        <begin position="258"/>
        <end position="294"/>
    </location>
</feature>
<comment type="caution">
    <text evidence="2">The sequence shown here is derived from an EMBL/GenBank/DDBJ whole genome shotgun (WGS) entry which is preliminary data.</text>
</comment>
<reference evidence="2 3" key="1">
    <citation type="journal article" date="2024" name="Commun. Biol.">
        <title>Comparative genomic analysis of thermophilic fungi reveals convergent evolutionary adaptations and gene losses.</title>
        <authorList>
            <person name="Steindorff A.S."/>
            <person name="Aguilar-Pontes M.V."/>
            <person name="Robinson A.J."/>
            <person name="Andreopoulos B."/>
            <person name="LaButti K."/>
            <person name="Kuo A."/>
            <person name="Mondo S."/>
            <person name="Riley R."/>
            <person name="Otillar R."/>
            <person name="Haridas S."/>
            <person name="Lipzen A."/>
            <person name="Grimwood J."/>
            <person name="Schmutz J."/>
            <person name="Clum A."/>
            <person name="Reid I.D."/>
            <person name="Moisan M.C."/>
            <person name="Butler G."/>
            <person name="Nguyen T.T.M."/>
            <person name="Dewar K."/>
            <person name="Conant G."/>
            <person name="Drula E."/>
            <person name="Henrissat B."/>
            <person name="Hansel C."/>
            <person name="Singer S."/>
            <person name="Hutchinson M.I."/>
            <person name="de Vries R.P."/>
            <person name="Natvig D.O."/>
            <person name="Powell A.J."/>
            <person name="Tsang A."/>
            <person name="Grigoriev I.V."/>
        </authorList>
    </citation>
    <scope>NUCLEOTIDE SEQUENCE [LARGE SCALE GENOMIC DNA]</scope>
    <source>
        <strain evidence="2 3">CBS 620.91</strain>
    </source>
</reference>
<feature type="region of interest" description="Disordered" evidence="1">
    <location>
        <begin position="342"/>
        <end position="412"/>
    </location>
</feature>
<feature type="compositionally biased region" description="Acidic residues" evidence="1">
    <location>
        <begin position="62"/>
        <end position="74"/>
    </location>
</feature>
<dbReference type="Gene3D" id="3.10.20.720">
    <property type="match status" value="1"/>
</dbReference>
<evidence type="ECO:0000256" key="1">
    <source>
        <dbReference type="SAM" id="MobiDB-lite"/>
    </source>
</evidence>
<proteinExistence type="predicted"/>
<gene>
    <name evidence="2" type="ORF">VTJ49DRAFT_597</name>
</gene>
<keyword evidence="3" id="KW-1185">Reference proteome</keyword>